<dbReference type="InterPro" id="IPR013098">
    <property type="entry name" value="Ig_I-set"/>
</dbReference>
<keyword evidence="2" id="KW-1185">Reference proteome</keyword>
<dbReference type="InterPro" id="IPR036179">
    <property type="entry name" value="Ig-like_dom_sf"/>
</dbReference>
<dbReference type="Pfam" id="PF07679">
    <property type="entry name" value="I-set"/>
    <property type="match status" value="1"/>
</dbReference>
<sequence>MLQYTDRKGVARLNIMNVITDDAGEYTCEAVNGLGKDFTHCVVKIVGIFLIDDGTNEKLKNSQYLIKIYNLRLETVLRNYRLVKQFYDHINIILKVIS</sequence>
<dbReference type="Gene3D" id="2.60.40.10">
    <property type="entry name" value="Immunoglobulins"/>
    <property type="match status" value="1"/>
</dbReference>
<accession>A0A1I7X1H7</accession>
<evidence type="ECO:0000313" key="3">
    <source>
        <dbReference type="WBParaSite" id="Hba_11416"/>
    </source>
</evidence>
<protein>
    <submittedName>
        <fullName evidence="3">I-set domain-containing protein</fullName>
    </submittedName>
</protein>
<dbReference type="SUPFAM" id="SSF48726">
    <property type="entry name" value="Immunoglobulin"/>
    <property type="match status" value="1"/>
</dbReference>
<dbReference type="Proteomes" id="UP000095283">
    <property type="component" value="Unplaced"/>
</dbReference>
<feature type="domain" description="Immunoglobulin I-set" evidence="1">
    <location>
        <begin position="3"/>
        <end position="45"/>
    </location>
</feature>
<organism evidence="2 3">
    <name type="scientific">Heterorhabditis bacteriophora</name>
    <name type="common">Entomopathogenic nematode worm</name>
    <dbReference type="NCBI Taxonomy" id="37862"/>
    <lineage>
        <taxon>Eukaryota</taxon>
        <taxon>Metazoa</taxon>
        <taxon>Ecdysozoa</taxon>
        <taxon>Nematoda</taxon>
        <taxon>Chromadorea</taxon>
        <taxon>Rhabditida</taxon>
        <taxon>Rhabditina</taxon>
        <taxon>Rhabditomorpha</taxon>
        <taxon>Strongyloidea</taxon>
        <taxon>Heterorhabditidae</taxon>
        <taxon>Heterorhabditis</taxon>
    </lineage>
</organism>
<name>A0A1I7X1H7_HETBA</name>
<reference evidence="3" key="1">
    <citation type="submission" date="2016-11" db="UniProtKB">
        <authorList>
            <consortium name="WormBaseParasite"/>
        </authorList>
    </citation>
    <scope>IDENTIFICATION</scope>
</reference>
<evidence type="ECO:0000259" key="1">
    <source>
        <dbReference type="Pfam" id="PF07679"/>
    </source>
</evidence>
<evidence type="ECO:0000313" key="2">
    <source>
        <dbReference type="Proteomes" id="UP000095283"/>
    </source>
</evidence>
<dbReference type="InterPro" id="IPR013783">
    <property type="entry name" value="Ig-like_fold"/>
</dbReference>
<dbReference type="AlphaFoldDB" id="A0A1I7X1H7"/>
<proteinExistence type="predicted"/>
<dbReference type="WBParaSite" id="Hba_11416">
    <property type="protein sequence ID" value="Hba_11416"/>
    <property type="gene ID" value="Hba_11416"/>
</dbReference>